<dbReference type="Pfam" id="PF05193">
    <property type="entry name" value="Peptidase_M16_C"/>
    <property type="match status" value="2"/>
</dbReference>
<dbReference type="InterPro" id="IPR007863">
    <property type="entry name" value="Peptidase_M16_C"/>
</dbReference>
<feature type="domain" description="Peptidase M16 C-terminal" evidence="11">
    <location>
        <begin position="704"/>
        <end position="884"/>
    </location>
</feature>
<dbReference type="Pfam" id="PF00675">
    <property type="entry name" value="Peptidase_M16"/>
    <property type="match status" value="1"/>
</dbReference>
<keyword evidence="3" id="KW-0645">Protease</keyword>
<feature type="signal peptide" evidence="9">
    <location>
        <begin position="1"/>
        <end position="29"/>
    </location>
</feature>
<feature type="chain" id="PRO_5045344411" evidence="9">
    <location>
        <begin position="30"/>
        <end position="971"/>
    </location>
</feature>
<evidence type="ECO:0000256" key="9">
    <source>
        <dbReference type="SAM" id="SignalP"/>
    </source>
</evidence>
<dbReference type="Gene3D" id="3.30.830.10">
    <property type="entry name" value="Metalloenzyme, LuxS/M16 peptidase-like"/>
    <property type="match status" value="3"/>
</dbReference>
<evidence type="ECO:0000256" key="7">
    <source>
        <dbReference type="ARBA" id="ARBA00023049"/>
    </source>
</evidence>
<organism evidence="12 13">
    <name type="scientific">Parasphingorhabdus cellanae</name>
    <dbReference type="NCBI Taxonomy" id="2806553"/>
    <lineage>
        <taxon>Bacteria</taxon>
        <taxon>Pseudomonadati</taxon>
        <taxon>Pseudomonadota</taxon>
        <taxon>Alphaproteobacteria</taxon>
        <taxon>Sphingomonadales</taxon>
        <taxon>Sphingomonadaceae</taxon>
        <taxon>Parasphingorhabdus</taxon>
    </lineage>
</organism>
<evidence type="ECO:0000259" key="11">
    <source>
        <dbReference type="Pfam" id="PF05193"/>
    </source>
</evidence>
<dbReference type="InterPro" id="IPR011765">
    <property type="entry name" value="Pept_M16_N"/>
</dbReference>
<evidence type="ECO:0000256" key="2">
    <source>
        <dbReference type="ARBA" id="ARBA00007261"/>
    </source>
</evidence>
<proteinExistence type="inferred from homology"/>
<evidence type="ECO:0000256" key="4">
    <source>
        <dbReference type="ARBA" id="ARBA00022723"/>
    </source>
</evidence>
<dbReference type="SUPFAM" id="SSF63411">
    <property type="entry name" value="LuxS/MPP-like metallohydrolase"/>
    <property type="match status" value="3"/>
</dbReference>
<dbReference type="EMBL" id="CP071794">
    <property type="protein sequence ID" value="QTD56560.1"/>
    <property type="molecule type" value="Genomic_DNA"/>
</dbReference>
<evidence type="ECO:0000256" key="3">
    <source>
        <dbReference type="ARBA" id="ARBA00022670"/>
    </source>
</evidence>
<keyword evidence="13" id="KW-1185">Reference proteome</keyword>
<feature type="domain" description="Peptidase M16 C-terminal" evidence="11">
    <location>
        <begin position="230"/>
        <end position="405"/>
    </location>
</feature>
<dbReference type="PANTHER" id="PTHR43690">
    <property type="entry name" value="NARDILYSIN"/>
    <property type="match status" value="1"/>
</dbReference>
<comment type="cofactor">
    <cofactor evidence="1">
        <name>Zn(2+)</name>
        <dbReference type="ChEBI" id="CHEBI:29105"/>
    </cofactor>
</comment>
<dbReference type="InterPro" id="IPR050626">
    <property type="entry name" value="Peptidase_M16"/>
</dbReference>
<dbReference type="PANTHER" id="PTHR43690:SF17">
    <property type="entry name" value="PROTEIN YHJJ"/>
    <property type="match status" value="1"/>
</dbReference>
<keyword evidence="4" id="KW-0479">Metal-binding</keyword>
<dbReference type="PROSITE" id="PS00143">
    <property type="entry name" value="INSULINASE"/>
    <property type="match status" value="1"/>
</dbReference>
<evidence type="ECO:0000313" key="12">
    <source>
        <dbReference type="EMBL" id="QTD56560.1"/>
    </source>
</evidence>
<keyword evidence="5" id="KW-0378">Hydrolase</keyword>
<gene>
    <name evidence="12" type="ORF">J4G78_02910</name>
</gene>
<evidence type="ECO:0000256" key="6">
    <source>
        <dbReference type="ARBA" id="ARBA00022833"/>
    </source>
</evidence>
<dbReference type="InterPro" id="IPR001431">
    <property type="entry name" value="Pept_M16_Zn_BS"/>
</dbReference>
<protein>
    <submittedName>
        <fullName evidence="12">Insulinase family protein</fullName>
    </submittedName>
</protein>
<evidence type="ECO:0000256" key="8">
    <source>
        <dbReference type="RuleBase" id="RU004447"/>
    </source>
</evidence>
<dbReference type="Proteomes" id="UP000663923">
    <property type="component" value="Chromosome"/>
</dbReference>
<keyword evidence="9" id="KW-0732">Signal</keyword>
<evidence type="ECO:0000256" key="5">
    <source>
        <dbReference type="ARBA" id="ARBA00022801"/>
    </source>
</evidence>
<comment type="similarity">
    <text evidence="2 8">Belongs to the peptidase M16 family.</text>
</comment>
<accession>A0ABX7T4Q1</accession>
<feature type="domain" description="Peptidase M16 N-terminal" evidence="10">
    <location>
        <begin position="79"/>
        <end position="213"/>
    </location>
</feature>
<sequence length="971" mass="107071">MNIHTRAFCRFFAQFTIFAAIALPSSVFAQVQETEAEISAEKPWLYKGSDVPIDKSWTFGVLDNGLRYAVKNNGVPPGQVSIRVRIDAGSLMEQDHEQGFAHFMEHLSFRGSTYVPDGEAKRVWQRLGATFGSDSNAETTPTQTVYKLDLPNANPTSLDESIKIISGMVSAPGLNTIAVNAERPVVLAELQERQGPQTKVQDATRELFFAGQRLASRAPIGTPESLAAATPQMLQLFHQRWYRPENTVIVIAGDGEPAEFEALIKKHFSAWKGKGEAGVAPDFGDPDSNSDISRLVIEPTLPRYISMVVARPWEQVDDTIAYNQQLLIDLLALQMINRRLEARARAGGSYLQANVNQEDVSRSIDGTFVNIVPLSEDWAAALKDVRGVIADATTQAPSEEDIAREIAEFDAALAIGAEGYATEAARKQADDIVNAVDIRETVATPQTALDVFRSMRNLYTPQRLLESTQKLFDGTATRVLLTSPTVVDDGKTKLAAALNEEVSAASNVRVKQANLGFDALPRIGRAGKVKSSEKISRFDIEKLILSNGVRVLLFPNKAEQNKIMVNARFGRGYSGLDPSEENLAWTGGMALMASGIGKLGQEELDKITTGRRIGLGFEIDDDAYEIKADTRAADLEDQLHLIAAKLHRPRWDEAPVIRGRAASLIGYDSFAASPQAVLQRDLEWLVRGKDLRWKTPDKDDFNALTPKDFKKFWKPILASGPIELMLFGDFDRDEAVEAVLKTFGALKKRKPDDMPDGVKSPMFPESKSAPEILVHKGDQERAAALIAWPTGGGLENIRESRRLEVLVSIFNDRMFEILRSQEGASYSPQVVNSWPVAFQSGGYISASSQLTPSNVDRFYGVAEFIAKDLREKPVSPDELKRIVEPLRQLIARASSGNSFWMSQLEGASYNPKKFTVLRTLLSDYTVITPEEVQQLAQKYLKDSTEWKLLVLPEGNAKAAVAKDAASTGRSR</sequence>
<dbReference type="InterPro" id="IPR011249">
    <property type="entry name" value="Metalloenz_LuxS/M16"/>
</dbReference>
<evidence type="ECO:0000256" key="1">
    <source>
        <dbReference type="ARBA" id="ARBA00001947"/>
    </source>
</evidence>
<dbReference type="RefSeq" id="WP_207988379.1">
    <property type="nucleotide sequence ID" value="NZ_CP071794.1"/>
</dbReference>
<evidence type="ECO:0000313" key="13">
    <source>
        <dbReference type="Proteomes" id="UP000663923"/>
    </source>
</evidence>
<reference evidence="12 13" key="1">
    <citation type="submission" date="2021-03" db="EMBL/GenBank/DDBJ databases">
        <title>Complete genome of Parasphingorhabdus_sp.JHSY0214.</title>
        <authorList>
            <person name="Yoo J.H."/>
            <person name="Bae J.W."/>
        </authorList>
    </citation>
    <scope>NUCLEOTIDE SEQUENCE [LARGE SCALE GENOMIC DNA]</scope>
    <source>
        <strain evidence="12 13">JHSY0214</strain>
    </source>
</reference>
<evidence type="ECO:0000259" key="10">
    <source>
        <dbReference type="Pfam" id="PF00675"/>
    </source>
</evidence>
<keyword evidence="6" id="KW-0862">Zinc</keyword>
<keyword evidence="7" id="KW-0482">Metalloprotease</keyword>
<name>A0ABX7T4Q1_9SPHN</name>